<keyword evidence="2" id="KW-1185">Reference proteome</keyword>
<proteinExistence type="predicted"/>
<evidence type="ECO:0000313" key="1">
    <source>
        <dbReference type="EMBL" id="TNV71738.1"/>
    </source>
</evidence>
<accession>A0A8J8NB63</accession>
<protein>
    <submittedName>
        <fullName evidence="1">Uncharacterized protein</fullName>
    </submittedName>
</protein>
<dbReference type="AlphaFoldDB" id="A0A8J8NB63"/>
<name>A0A8J8NB63_HALGN</name>
<sequence>MKQMHSSSQSTFHSCIYTKGIVSTSVIQENQAASILRAKHVSRKIVGIGDDLAHTQREFRLVGLGQESQIHHQIAQVVSALLALETYPLYALSSEVESQHVWPLALRTIIKGG</sequence>
<organism evidence="1 2">
    <name type="scientific">Halteria grandinella</name>
    <dbReference type="NCBI Taxonomy" id="5974"/>
    <lineage>
        <taxon>Eukaryota</taxon>
        <taxon>Sar</taxon>
        <taxon>Alveolata</taxon>
        <taxon>Ciliophora</taxon>
        <taxon>Intramacronucleata</taxon>
        <taxon>Spirotrichea</taxon>
        <taxon>Stichotrichia</taxon>
        <taxon>Sporadotrichida</taxon>
        <taxon>Halteriidae</taxon>
        <taxon>Halteria</taxon>
    </lineage>
</organism>
<comment type="caution">
    <text evidence="1">The sequence shown here is derived from an EMBL/GenBank/DDBJ whole genome shotgun (WGS) entry which is preliminary data.</text>
</comment>
<gene>
    <name evidence="1" type="ORF">FGO68_gene4826</name>
</gene>
<reference evidence="1" key="1">
    <citation type="submission" date="2019-06" db="EMBL/GenBank/DDBJ databases">
        <authorList>
            <person name="Zheng W."/>
        </authorList>
    </citation>
    <scope>NUCLEOTIDE SEQUENCE</scope>
    <source>
        <strain evidence="1">QDHG01</strain>
    </source>
</reference>
<evidence type="ECO:0000313" key="2">
    <source>
        <dbReference type="Proteomes" id="UP000785679"/>
    </source>
</evidence>
<dbReference type="EMBL" id="RRYP01028710">
    <property type="protein sequence ID" value="TNV71738.1"/>
    <property type="molecule type" value="Genomic_DNA"/>
</dbReference>
<dbReference type="Proteomes" id="UP000785679">
    <property type="component" value="Unassembled WGS sequence"/>
</dbReference>